<comment type="caution">
    <text evidence="9">The sequence shown here is derived from an EMBL/GenBank/DDBJ whole genome shotgun (WGS) entry which is preliminary data.</text>
</comment>
<dbReference type="InterPro" id="IPR019264">
    <property type="entry name" value="DUF2179"/>
</dbReference>
<evidence type="ECO:0000256" key="5">
    <source>
        <dbReference type="ARBA" id="ARBA00023136"/>
    </source>
</evidence>
<keyword evidence="10" id="KW-1185">Reference proteome</keyword>
<evidence type="ECO:0000256" key="4">
    <source>
        <dbReference type="ARBA" id="ARBA00022989"/>
    </source>
</evidence>
<name>A0A923E5N2_CLOTT</name>
<evidence type="ECO:0000313" key="9">
    <source>
        <dbReference type="EMBL" id="MBC2396932.1"/>
    </source>
</evidence>
<evidence type="ECO:0000313" key="10">
    <source>
        <dbReference type="Proteomes" id="UP000563151"/>
    </source>
</evidence>
<dbReference type="Pfam" id="PF18955">
    <property type="entry name" value="DUF5698"/>
    <property type="match status" value="1"/>
</dbReference>
<evidence type="ECO:0000259" key="8">
    <source>
        <dbReference type="Pfam" id="PF18955"/>
    </source>
</evidence>
<dbReference type="CDD" id="cd16381">
    <property type="entry name" value="YitT_C_like_1"/>
    <property type="match status" value="1"/>
</dbReference>
<accession>A0A923E5N2</accession>
<evidence type="ECO:0000256" key="3">
    <source>
        <dbReference type="ARBA" id="ARBA00022692"/>
    </source>
</evidence>
<dbReference type="HAMAP" id="MF_01515">
    <property type="entry name" value="UPF0316"/>
    <property type="match status" value="1"/>
</dbReference>
<dbReference type="AlphaFoldDB" id="A0A923E5N2"/>
<keyword evidence="3 6" id="KW-0812">Transmembrane</keyword>
<dbReference type="EMBL" id="JAAZWO010000003">
    <property type="protein sequence ID" value="MBC2396932.1"/>
    <property type="molecule type" value="Genomic_DNA"/>
</dbReference>
<reference evidence="9 10" key="1">
    <citation type="submission" date="2020-04" db="EMBL/GenBank/DDBJ databases">
        <title>Genomic insights into acetone-butanol-ethanol (ABE) fermentation by sequencing solventogenic clostridia strains.</title>
        <authorList>
            <person name="Brown S."/>
        </authorList>
    </citation>
    <scope>NUCLEOTIDE SEQUENCE [LARGE SCALE GENOMIC DNA]</scope>
    <source>
        <strain evidence="9 10">DJ011</strain>
    </source>
</reference>
<evidence type="ECO:0000256" key="2">
    <source>
        <dbReference type="ARBA" id="ARBA00022475"/>
    </source>
</evidence>
<dbReference type="InterPro" id="IPR044035">
    <property type="entry name" value="DUF5698"/>
</dbReference>
<sequence length="169" mass="18733">MMTYLLIFLAKILEVSLMTVRTVLITRGEKGYGSIIGFAEVSIWLYLVNKVLNGINEDPIRMVIYALGFACGNYLGSIIEEKLALGLLTINVIVSEADGNNLAGILRKENIGVTKVKAEGMNETKTLLMVHAKRRRKNEIVKLIENTNINSVISINDIKTVYGGYGIRK</sequence>
<evidence type="ECO:0000259" key="7">
    <source>
        <dbReference type="Pfam" id="PF10035"/>
    </source>
</evidence>
<dbReference type="PANTHER" id="PTHR40060">
    <property type="entry name" value="UPF0316 PROTEIN YEBE"/>
    <property type="match status" value="1"/>
</dbReference>
<proteinExistence type="inferred from homology"/>
<evidence type="ECO:0000256" key="1">
    <source>
        <dbReference type="ARBA" id="ARBA00004651"/>
    </source>
</evidence>
<feature type="domain" description="DUF2179" evidence="7">
    <location>
        <begin position="112"/>
        <end position="163"/>
    </location>
</feature>
<organism evidence="9 10">
    <name type="scientific">Clostridium tetanomorphum</name>
    <dbReference type="NCBI Taxonomy" id="1553"/>
    <lineage>
        <taxon>Bacteria</taxon>
        <taxon>Bacillati</taxon>
        <taxon>Bacillota</taxon>
        <taxon>Clostridia</taxon>
        <taxon>Eubacteriales</taxon>
        <taxon>Clostridiaceae</taxon>
        <taxon>Clostridium</taxon>
    </lineage>
</organism>
<dbReference type="RefSeq" id="WP_173680198.1">
    <property type="nucleotide sequence ID" value="NZ_JAAZWO010000003.1"/>
</dbReference>
<evidence type="ECO:0000256" key="6">
    <source>
        <dbReference type="HAMAP-Rule" id="MF_01515"/>
    </source>
</evidence>
<keyword evidence="2 6" id="KW-1003">Cell membrane</keyword>
<comment type="subcellular location">
    <subcellularLocation>
        <location evidence="1 6">Cell membrane</location>
        <topology evidence="1 6">Multi-pass membrane protein</topology>
    </subcellularLocation>
</comment>
<keyword evidence="4 6" id="KW-1133">Transmembrane helix</keyword>
<dbReference type="Pfam" id="PF10035">
    <property type="entry name" value="DUF2179"/>
    <property type="match status" value="1"/>
</dbReference>
<dbReference type="InterPro" id="IPR022930">
    <property type="entry name" value="UPF0316"/>
</dbReference>
<protein>
    <recommendedName>
        <fullName evidence="6">UPF0316 protein HGG79_03935</fullName>
    </recommendedName>
</protein>
<gene>
    <name evidence="9" type="ORF">HGG79_03935</name>
</gene>
<keyword evidence="5 6" id="KW-0472">Membrane</keyword>
<dbReference type="GO" id="GO:0005886">
    <property type="term" value="C:plasma membrane"/>
    <property type="evidence" value="ECO:0007669"/>
    <property type="project" value="UniProtKB-SubCell"/>
</dbReference>
<comment type="similarity">
    <text evidence="6">Belongs to the UPF0316 family.</text>
</comment>
<dbReference type="PANTHER" id="PTHR40060:SF1">
    <property type="entry name" value="UPF0316 PROTEIN YEBE"/>
    <property type="match status" value="1"/>
</dbReference>
<dbReference type="Proteomes" id="UP000563151">
    <property type="component" value="Unassembled WGS sequence"/>
</dbReference>
<feature type="domain" description="DUF5698" evidence="8">
    <location>
        <begin position="19"/>
        <end position="76"/>
    </location>
</feature>